<sequence length="612" mass="61363">MWSLVSLSAALAHARILAFDKRLPLRFVGRGQPFANTTTPDFFFNRTTDAAFTSTSTDEFVPATSLASTTSVDANALDDATCTGSVTYYGSVPPTVYVTVTEGFDVTVTASNVSVTDTPTLITPLPACEATIMPLIGPNVLPNPSSSFYSATQSTQSPDGNSSSSFYSATQSPDGYIPGIIPVLETPANPPVPPESATAPLASQAPQGSQAPQASSMANSYSSVDYTSTVIVTKKTPATVVAPPTTAAGVNFQYPTDPTSSPPKNTGPSPSVKGAGGSGDDGNSNVDAPGQSGDADPPRVTSSAHRALASVDDNDAATPSSTPAEAPPTTTKLGDIIASIFYSGFATASTTNGSPTATAFTTNISNIPIVVLPSSVAIGGQTVAIPTSAPTTVQASGATFTVQPSEIIGQGTTITISPAQRQEGVPTSVPTSTFAIGDLTLTVGPTLAIISGTTYRIGQGAPATTLTVDGTAISVGSMGVGLPSTTLSAGDITQPPFVVYTAEGLTLSVDSSEAVISGTTHRIGSHAPQVTATIGSHSVSFGPGGVGLESTTIAPTAAPSSSASGSRKLTSTGASATQSAAPSNGASSETKVLSLKLLAWHLVAIPIVWLAL</sequence>
<protein>
    <submittedName>
        <fullName evidence="2">Uncharacterized protein</fullName>
    </submittedName>
</protein>
<feature type="compositionally biased region" description="Polar residues" evidence="1">
    <location>
        <begin position="147"/>
        <end position="173"/>
    </location>
</feature>
<proteinExistence type="predicted"/>
<gene>
    <name evidence="2" type="ORF">A1O3_05530</name>
</gene>
<evidence type="ECO:0000313" key="3">
    <source>
        <dbReference type="Proteomes" id="UP000019478"/>
    </source>
</evidence>
<keyword evidence="3" id="KW-1185">Reference proteome</keyword>
<dbReference type="EMBL" id="AMGY01000004">
    <property type="protein sequence ID" value="EXJ84855.1"/>
    <property type="molecule type" value="Genomic_DNA"/>
</dbReference>
<name>W9Y5H3_9EURO</name>
<dbReference type="HOGENOM" id="CLU_019097_0_0_1"/>
<dbReference type="GeneID" id="19169640"/>
<feature type="compositionally biased region" description="Low complexity" evidence="1">
    <location>
        <begin position="316"/>
        <end position="331"/>
    </location>
</feature>
<feature type="compositionally biased region" description="Low complexity" evidence="1">
    <location>
        <begin position="550"/>
        <end position="583"/>
    </location>
</feature>
<dbReference type="eggNOG" id="KOG1216">
    <property type="taxonomic scope" value="Eukaryota"/>
</dbReference>
<organism evidence="2 3">
    <name type="scientific">Capronia epimyces CBS 606.96</name>
    <dbReference type="NCBI Taxonomy" id="1182542"/>
    <lineage>
        <taxon>Eukaryota</taxon>
        <taxon>Fungi</taxon>
        <taxon>Dikarya</taxon>
        <taxon>Ascomycota</taxon>
        <taxon>Pezizomycotina</taxon>
        <taxon>Eurotiomycetes</taxon>
        <taxon>Chaetothyriomycetidae</taxon>
        <taxon>Chaetothyriales</taxon>
        <taxon>Herpotrichiellaceae</taxon>
        <taxon>Capronia</taxon>
    </lineage>
</organism>
<feature type="compositionally biased region" description="Low complexity" evidence="1">
    <location>
        <begin position="199"/>
        <end position="216"/>
    </location>
</feature>
<evidence type="ECO:0000313" key="2">
    <source>
        <dbReference type="EMBL" id="EXJ84855.1"/>
    </source>
</evidence>
<feature type="region of interest" description="Disordered" evidence="1">
    <location>
        <begin position="550"/>
        <end position="586"/>
    </location>
</feature>
<accession>W9Y5H3</accession>
<dbReference type="AlphaFoldDB" id="W9Y5H3"/>
<dbReference type="OrthoDB" id="5420777at2759"/>
<dbReference type="STRING" id="1182542.W9Y5H3"/>
<feature type="region of interest" description="Disordered" evidence="1">
    <location>
        <begin position="248"/>
        <end position="331"/>
    </location>
</feature>
<comment type="caution">
    <text evidence="2">The sequence shown here is derived from an EMBL/GenBank/DDBJ whole genome shotgun (WGS) entry which is preliminary data.</text>
</comment>
<dbReference type="RefSeq" id="XP_007733840.1">
    <property type="nucleotide sequence ID" value="XM_007735650.1"/>
</dbReference>
<dbReference type="Proteomes" id="UP000019478">
    <property type="component" value="Unassembled WGS sequence"/>
</dbReference>
<feature type="region of interest" description="Disordered" evidence="1">
    <location>
        <begin position="147"/>
        <end position="216"/>
    </location>
</feature>
<evidence type="ECO:0000256" key="1">
    <source>
        <dbReference type="SAM" id="MobiDB-lite"/>
    </source>
</evidence>
<reference evidence="2 3" key="1">
    <citation type="submission" date="2013-03" db="EMBL/GenBank/DDBJ databases">
        <title>The Genome Sequence of Capronia epimyces CBS 606.96.</title>
        <authorList>
            <consortium name="The Broad Institute Genomics Platform"/>
            <person name="Cuomo C."/>
            <person name="de Hoog S."/>
            <person name="Gorbushina A."/>
            <person name="Walker B."/>
            <person name="Young S.K."/>
            <person name="Zeng Q."/>
            <person name="Gargeya S."/>
            <person name="Fitzgerald M."/>
            <person name="Haas B."/>
            <person name="Abouelleil A."/>
            <person name="Allen A.W."/>
            <person name="Alvarado L."/>
            <person name="Arachchi H.M."/>
            <person name="Berlin A.M."/>
            <person name="Chapman S.B."/>
            <person name="Gainer-Dewar J."/>
            <person name="Goldberg J."/>
            <person name="Griggs A."/>
            <person name="Gujja S."/>
            <person name="Hansen M."/>
            <person name="Howarth C."/>
            <person name="Imamovic A."/>
            <person name="Ireland A."/>
            <person name="Larimer J."/>
            <person name="McCowan C."/>
            <person name="Murphy C."/>
            <person name="Pearson M."/>
            <person name="Poon T.W."/>
            <person name="Priest M."/>
            <person name="Roberts A."/>
            <person name="Saif S."/>
            <person name="Shea T."/>
            <person name="Sisk P."/>
            <person name="Sykes S."/>
            <person name="Wortman J."/>
            <person name="Nusbaum C."/>
            <person name="Birren B."/>
        </authorList>
    </citation>
    <scope>NUCLEOTIDE SEQUENCE [LARGE SCALE GENOMIC DNA]</scope>
    <source>
        <strain evidence="2 3">CBS 606.96</strain>
    </source>
</reference>
<feature type="compositionally biased region" description="Polar residues" evidence="1">
    <location>
        <begin position="253"/>
        <end position="269"/>
    </location>
</feature>